<dbReference type="Pfam" id="PF02811">
    <property type="entry name" value="PHP"/>
    <property type="match status" value="1"/>
</dbReference>
<dbReference type="Pfam" id="PF07733">
    <property type="entry name" value="DNA_pol3_alpha"/>
    <property type="match status" value="1"/>
</dbReference>
<evidence type="ECO:0000256" key="1">
    <source>
        <dbReference type="ARBA" id="ARBA00004496"/>
    </source>
</evidence>
<dbReference type="AlphaFoldDB" id="A0AAU8ESE7"/>
<dbReference type="RefSeq" id="WP_003801735.1">
    <property type="nucleotide sequence ID" value="NZ_CP159279.1"/>
</dbReference>
<organism evidence="12">
    <name type="scientific">Arthrobacter sp. K5</name>
    <dbReference type="NCBI Taxonomy" id="2839623"/>
    <lineage>
        <taxon>Bacteria</taxon>
        <taxon>Bacillati</taxon>
        <taxon>Actinomycetota</taxon>
        <taxon>Actinomycetes</taxon>
        <taxon>Micrococcales</taxon>
        <taxon>Micrococcaceae</taxon>
        <taxon>Arthrobacter</taxon>
    </lineage>
</organism>
<dbReference type="GO" id="GO:0008408">
    <property type="term" value="F:3'-5' exonuclease activity"/>
    <property type="evidence" value="ECO:0007669"/>
    <property type="project" value="InterPro"/>
</dbReference>
<dbReference type="InterPro" id="IPR004013">
    <property type="entry name" value="PHP_dom"/>
</dbReference>
<dbReference type="GO" id="GO:0006260">
    <property type="term" value="P:DNA replication"/>
    <property type="evidence" value="ECO:0007669"/>
    <property type="project" value="UniProtKB-KW"/>
</dbReference>
<dbReference type="GO" id="GO:0005737">
    <property type="term" value="C:cytoplasm"/>
    <property type="evidence" value="ECO:0007669"/>
    <property type="project" value="UniProtKB-SubCell"/>
</dbReference>
<dbReference type="GO" id="GO:0003676">
    <property type="term" value="F:nucleic acid binding"/>
    <property type="evidence" value="ECO:0007669"/>
    <property type="project" value="InterPro"/>
</dbReference>
<dbReference type="EMBL" id="CP159279">
    <property type="protein sequence ID" value="XCH11566.1"/>
    <property type="molecule type" value="Genomic_DNA"/>
</dbReference>
<dbReference type="PANTHER" id="PTHR32294:SF0">
    <property type="entry name" value="DNA POLYMERASE III SUBUNIT ALPHA"/>
    <property type="match status" value="1"/>
</dbReference>
<evidence type="ECO:0000256" key="4">
    <source>
        <dbReference type="ARBA" id="ARBA00019114"/>
    </source>
</evidence>
<reference evidence="12" key="1">
    <citation type="submission" date="2024-06" db="EMBL/GenBank/DDBJ databases">
        <title>Biodegradation of dimethachlon by Arthrobacter sp. K5: mechanistic insights and ecological implications.</title>
        <authorList>
            <person name="Hu S."/>
            <person name="Lu P."/>
        </authorList>
    </citation>
    <scope>NUCLEOTIDE SEQUENCE</scope>
    <source>
        <strain evidence="12">K5</strain>
    </source>
</reference>
<evidence type="ECO:0000256" key="7">
    <source>
        <dbReference type="ARBA" id="ARBA00022705"/>
    </source>
</evidence>
<dbReference type="EC" id="2.7.7.7" evidence="3"/>
<evidence type="ECO:0000256" key="3">
    <source>
        <dbReference type="ARBA" id="ARBA00012417"/>
    </source>
</evidence>
<accession>A0AAU8ESE7</accession>
<keyword evidence="5 12" id="KW-0808">Transferase</keyword>
<keyword evidence="8" id="KW-0239">DNA-directed DNA polymerase</keyword>
<evidence type="ECO:0000256" key="6">
    <source>
        <dbReference type="ARBA" id="ARBA00022695"/>
    </source>
</evidence>
<evidence type="ECO:0000256" key="8">
    <source>
        <dbReference type="ARBA" id="ARBA00022932"/>
    </source>
</evidence>
<dbReference type="InterPro" id="IPR003141">
    <property type="entry name" value="Pol/His_phosphatase_N"/>
</dbReference>
<gene>
    <name evidence="12" type="primary">dnaE</name>
    <name evidence="12" type="ORF">ABRP34_00615</name>
</gene>
<dbReference type="SUPFAM" id="SSF89550">
    <property type="entry name" value="PHP domain-like"/>
    <property type="match status" value="1"/>
</dbReference>
<evidence type="ECO:0000256" key="9">
    <source>
        <dbReference type="ARBA" id="ARBA00049244"/>
    </source>
</evidence>
<dbReference type="NCBIfam" id="TIGR00594">
    <property type="entry name" value="polc"/>
    <property type="match status" value="1"/>
</dbReference>
<keyword evidence="6 12" id="KW-0548">Nucleotidyltransferase</keyword>
<dbReference type="CDD" id="cd12113">
    <property type="entry name" value="PHP_PolIIIA_DnaE3"/>
    <property type="match status" value="1"/>
</dbReference>
<dbReference type="PANTHER" id="PTHR32294">
    <property type="entry name" value="DNA POLYMERASE III SUBUNIT ALPHA"/>
    <property type="match status" value="1"/>
</dbReference>
<dbReference type="SMART" id="SM00481">
    <property type="entry name" value="POLIIIAc"/>
    <property type="match status" value="1"/>
</dbReference>
<dbReference type="InterPro" id="IPR004365">
    <property type="entry name" value="NA-bd_OB_tRNA"/>
</dbReference>
<dbReference type="CDD" id="cd04485">
    <property type="entry name" value="DnaE_OBF"/>
    <property type="match status" value="1"/>
</dbReference>
<protein>
    <recommendedName>
        <fullName evidence="4">DNA polymerase III subunit alpha</fullName>
        <ecNumber evidence="3">2.7.7.7</ecNumber>
    </recommendedName>
</protein>
<dbReference type="Gene3D" id="1.10.150.870">
    <property type="match status" value="1"/>
</dbReference>
<dbReference type="InterPro" id="IPR041931">
    <property type="entry name" value="DNA_pol3_alpha_thumb_dom"/>
</dbReference>
<feature type="compositionally biased region" description="Basic and acidic residues" evidence="10">
    <location>
        <begin position="81"/>
        <end position="98"/>
    </location>
</feature>
<evidence type="ECO:0000256" key="2">
    <source>
        <dbReference type="ARBA" id="ARBA00009496"/>
    </source>
</evidence>
<evidence type="ECO:0000256" key="5">
    <source>
        <dbReference type="ARBA" id="ARBA00022679"/>
    </source>
</evidence>
<dbReference type="Pfam" id="PF01336">
    <property type="entry name" value="tRNA_anti-codon"/>
    <property type="match status" value="1"/>
</dbReference>
<dbReference type="GO" id="GO:0003887">
    <property type="term" value="F:DNA-directed DNA polymerase activity"/>
    <property type="evidence" value="ECO:0007669"/>
    <property type="project" value="UniProtKB-KW"/>
</dbReference>
<dbReference type="InterPro" id="IPR040982">
    <property type="entry name" value="DNA_pol3_finger"/>
</dbReference>
<dbReference type="InterPro" id="IPR029460">
    <property type="entry name" value="DNAPol_HHH"/>
</dbReference>
<name>A0AAU8ESE7_9MICC</name>
<dbReference type="InterPro" id="IPR004805">
    <property type="entry name" value="DnaE2/DnaE/PolC"/>
</dbReference>
<proteinExistence type="inferred from homology"/>
<evidence type="ECO:0000256" key="10">
    <source>
        <dbReference type="SAM" id="MobiDB-lite"/>
    </source>
</evidence>
<dbReference type="Gene3D" id="1.10.10.1600">
    <property type="entry name" value="Bacterial DNA polymerase III alpha subunit, thumb domain"/>
    <property type="match status" value="1"/>
</dbReference>
<comment type="catalytic activity">
    <reaction evidence="9">
        <text>DNA(n) + a 2'-deoxyribonucleoside 5'-triphosphate = DNA(n+1) + diphosphate</text>
        <dbReference type="Rhea" id="RHEA:22508"/>
        <dbReference type="Rhea" id="RHEA-COMP:17339"/>
        <dbReference type="Rhea" id="RHEA-COMP:17340"/>
        <dbReference type="ChEBI" id="CHEBI:33019"/>
        <dbReference type="ChEBI" id="CHEBI:61560"/>
        <dbReference type="ChEBI" id="CHEBI:173112"/>
        <dbReference type="EC" id="2.7.7.7"/>
    </reaction>
</comment>
<evidence type="ECO:0000259" key="11">
    <source>
        <dbReference type="SMART" id="SM00481"/>
    </source>
</evidence>
<dbReference type="InterPro" id="IPR016195">
    <property type="entry name" value="Pol/histidinol_Pase-like"/>
</dbReference>
<evidence type="ECO:0000313" key="12">
    <source>
        <dbReference type="EMBL" id="XCH11566.1"/>
    </source>
</evidence>
<dbReference type="NCBIfam" id="NF004226">
    <property type="entry name" value="PRK05673.1"/>
    <property type="match status" value="1"/>
</dbReference>
<dbReference type="Pfam" id="PF17657">
    <property type="entry name" value="DNA_pol3_finger"/>
    <property type="match status" value="1"/>
</dbReference>
<feature type="region of interest" description="Disordered" evidence="10">
    <location>
        <begin position="81"/>
        <end position="100"/>
    </location>
</feature>
<keyword evidence="7" id="KW-0235">DNA replication</keyword>
<feature type="domain" description="Polymerase/histidinol phosphatase N-terminal" evidence="11">
    <location>
        <begin position="9"/>
        <end position="76"/>
    </location>
</feature>
<dbReference type="Pfam" id="PF14579">
    <property type="entry name" value="HHH_6"/>
    <property type="match status" value="1"/>
</dbReference>
<comment type="subcellular location">
    <subcellularLocation>
        <location evidence="1">Cytoplasm</location>
    </subcellularLocation>
</comment>
<sequence>MTSSNDSFVHLHTHTEYSMLDGAARLGELFDETERLGMPALATTDHGYLFGAFDFWRKATDKGIKPIIGVEAYVTPGTARGDKSRVRWGDESQRKDDVSGGGSYTHMTLLSYNNVGMRNLFRASSIASLDSVFGKWPRLDRELLNTYSEGLIATTGCPSGEVQTRLRLGQYREALEAAAEFRDIFGAENYFCELMDHGLDIERRVTGDLLRLAKELNLPLVATNDLHYTHEHDAKAHEALLAIQSGSTLLEPTYDNGGSRFAFSGSGYYLKSPREMRELFRDHPEACDNTLLIAERCEVSFNTGANYMPRFPCPEGEDETSWLVKEVDKGLHYRYPQGIPDKVRKQADYELEVITSMGFPGYFLVVADFINWAKNNGIRVGPGRGSGAGSMVAYAMRITDLDPLHHGLIFERFLNPDRVSMPDFDVDFDDRRRPEVIDYVTRKYGDERVAMIVTYGTIKTKQALKDSSRVLGYPFSMGEQLTKALPPAVMAKDIPLADIQNKDAKRYSEAGDFRQLISTDPEAAKVFETALGIEGLKRQWGVHAAGVIMSSDPIIDVIPIMRRFQDGQVITQFDYPTSEGLGLIKMDFLGLRNLTIISDALENIKMNRGVDLDLETLELDDAASYELLARGDTLGVFQLDGGPMRSLLKLMKPDNFEDISAVLALYRPGPMGANAHTDYALRKNGIQEVIPIHPELEEPLKEILGGTFGLIVYQEQVMAVAQKLAGYSLGQADILRRAMGKKKKSELDKQFAGFSQGMQDNGYSMEAVKTLWDILLPFSDYAFNKAHSAAYGVISYWTAYLKAHYAPEYMAALLTSVGDDKDKSAIYLNECRRMGITVLPPDVNESALNFTPVGEDIRFGMGAIRNVGVNVVEAMVAAREKEGAYSSFKDYLMKVPAVVCNKRTIESLIKAGAFDSLGHHRRALAMVHEEAIDSVITLKRNEAIGQFDLFAGFDEAESESSLSIEIPDLPEWEKKDKLAFERDMLGLYVSDHPLQGLEGVLSQHADQSITSIIAEDGPHDGAIVTIAGMITSLSRRIAKASGNAYARAEIEDLGGSMEVMFFGQVYGPIASVLAEDLIVVVKGRLQRRDDGAVTLNCMELSVPDLSQGTNGPLVITMPTHKATEAVVTELGDVLRNHRGNSEVRVNLQGDSRIEVMALPVHLRVNPNPSLFGDLKVLLGPACLDA</sequence>
<dbReference type="Gene3D" id="3.20.20.140">
    <property type="entry name" value="Metal-dependent hydrolases"/>
    <property type="match status" value="1"/>
</dbReference>
<dbReference type="InterPro" id="IPR011708">
    <property type="entry name" value="DNA_pol3_alpha_NTPase_dom"/>
</dbReference>
<comment type="similarity">
    <text evidence="2">Belongs to the DNA polymerase type-C family. DnaE subfamily.</text>
</comment>